<dbReference type="Pfam" id="PF06728">
    <property type="entry name" value="PIG-U"/>
    <property type="match status" value="1"/>
</dbReference>
<gene>
    <name evidence="10" type="primary">gab1</name>
    <name evidence="10" type="ORF">SOMG_03498</name>
</gene>
<evidence type="ECO:0000256" key="1">
    <source>
        <dbReference type="ARBA" id="ARBA00004477"/>
    </source>
</evidence>
<keyword evidence="6" id="KW-0256">Endoplasmic reticulum</keyword>
<dbReference type="PANTHER" id="PTHR13121">
    <property type="entry name" value="GPI TRANSAMIDASE COMPONENT PIG-U"/>
    <property type="match status" value="1"/>
</dbReference>
<feature type="transmembrane region" description="Helical" evidence="9">
    <location>
        <begin position="207"/>
        <end position="227"/>
    </location>
</feature>
<dbReference type="Proteomes" id="UP001212411">
    <property type="component" value="Chromosome 2"/>
</dbReference>
<proteinExistence type="inferred from homology"/>
<keyword evidence="11" id="KW-1185">Reference proteome</keyword>
<name>A0AAE9WC12_9SCHI</name>
<reference evidence="10 11" key="1">
    <citation type="journal article" date="2023" name="G3 (Bethesda)">
        <title>A high-quality reference genome for the fission yeast Schizosaccharomyces osmophilus.</title>
        <authorList>
            <person name="Jia G.S."/>
            <person name="Zhang W.C."/>
            <person name="Liang Y."/>
            <person name="Liu X.H."/>
            <person name="Rhind N."/>
            <person name="Pidoux A."/>
            <person name="Brysch-Herzberg M."/>
            <person name="Du L.L."/>
        </authorList>
    </citation>
    <scope>NUCLEOTIDE SEQUENCE [LARGE SCALE GENOMIC DNA]</scope>
    <source>
        <strain evidence="10 11">CBS 15793</strain>
    </source>
</reference>
<feature type="transmembrane region" description="Helical" evidence="9">
    <location>
        <begin position="7"/>
        <end position="23"/>
    </location>
</feature>
<feature type="transmembrane region" description="Helical" evidence="9">
    <location>
        <begin position="367"/>
        <end position="391"/>
    </location>
</feature>
<comment type="pathway">
    <text evidence="2">Glycolipid biosynthesis; glycosylphosphatidylinositol-anchor biosynthesis.</text>
</comment>
<evidence type="ECO:0000256" key="3">
    <source>
        <dbReference type="ARBA" id="ARBA00010026"/>
    </source>
</evidence>
<evidence type="ECO:0000256" key="9">
    <source>
        <dbReference type="SAM" id="Phobius"/>
    </source>
</evidence>
<dbReference type="EMBL" id="CP115612">
    <property type="protein sequence ID" value="WBW73060.1"/>
    <property type="molecule type" value="Genomic_DNA"/>
</dbReference>
<evidence type="ECO:0000256" key="2">
    <source>
        <dbReference type="ARBA" id="ARBA00004687"/>
    </source>
</evidence>
<feature type="transmembrane region" description="Helical" evidence="9">
    <location>
        <begin position="336"/>
        <end position="355"/>
    </location>
</feature>
<protein>
    <submittedName>
        <fullName evidence="10">Pig-U, Gab1</fullName>
    </submittedName>
</protein>
<evidence type="ECO:0000256" key="8">
    <source>
        <dbReference type="ARBA" id="ARBA00023136"/>
    </source>
</evidence>
<feature type="transmembrane region" description="Helical" evidence="9">
    <location>
        <begin position="141"/>
        <end position="162"/>
    </location>
</feature>
<comment type="subcellular location">
    <subcellularLocation>
        <location evidence="1">Endoplasmic reticulum membrane</location>
        <topology evidence="1">Multi-pass membrane protein</topology>
    </subcellularLocation>
</comment>
<feature type="transmembrane region" description="Helical" evidence="9">
    <location>
        <begin position="88"/>
        <end position="107"/>
    </location>
</feature>
<dbReference type="GO" id="GO:0016255">
    <property type="term" value="P:attachment of GPI anchor to protein"/>
    <property type="evidence" value="ECO:0007669"/>
    <property type="project" value="InterPro"/>
</dbReference>
<sequence>MDSKEKLRLAFIAFFSFAIQYYLSSTNISKALSKRIEISTPISNFLRVQEGLFLYRRGLDPYSGGIYFQSPLLLFLHFSCELLGGLDAIRMLYSFLTVANGWFVYSISKKFQENKKHRELYAGTSSLWIYIIYLLNPLTFLPTIACSSDVVLNFFTLAFIYFSIQGFQVGYACASALSLFINPSSISLVFPSYFILKRSNPKVSISWILLVFLFYMSCLVFGSAILLKSCNFLMAPLHVYMNAHDLSPNIGLWWYFFTEIFEEFRLFFLFVFAVAPVMFIIPITIRLQKLPLIATVLMMGIHGIFKIYPSIADYSLFLSLLATFGKVQENMKYSLLANNVIVFALVLGTTFYHSWITLGCGNANFFYASNLILAVGISLKAMDFLRAVLMVEWKSEHPERRNESLVQVP</sequence>
<keyword evidence="8 9" id="KW-0472">Membrane</keyword>
<evidence type="ECO:0000256" key="6">
    <source>
        <dbReference type="ARBA" id="ARBA00022824"/>
    </source>
</evidence>
<accession>A0AAE9WC12</accession>
<feature type="transmembrane region" description="Helical" evidence="9">
    <location>
        <begin position="305"/>
        <end position="324"/>
    </location>
</feature>
<dbReference type="PANTHER" id="PTHR13121:SF0">
    <property type="entry name" value="PHOSPHATIDYLINOSITOL GLYCAN ANCHOR BIOSYNTHESIS CLASS U PROTEIN"/>
    <property type="match status" value="1"/>
</dbReference>
<feature type="transmembrane region" description="Helical" evidence="9">
    <location>
        <begin position="169"/>
        <end position="195"/>
    </location>
</feature>
<evidence type="ECO:0000256" key="4">
    <source>
        <dbReference type="ARBA" id="ARBA00022502"/>
    </source>
</evidence>
<keyword evidence="7 9" id="KW-1133">Transmembrane helix</keyword>
<dbReference type="GeneID" id="80876977"/>
<evidence type="ECO:0000256" key="5">
    <source>
        <dbReference type="ARBA" id="ARBA00022692"/>
    </source>
</evidence>
<evidence type="ECO:0000256" key="7">
    <source>
        <dbReference type="ARBA" id="ARBA00022989"/>
    </source>
</evidence>
<keyword evidence="5 9" id="KW-0812">Transmembrane</keyword>
<keyword evidence="4" id="KW-0337">GPI-anchor biosynthesis</keyword>
<dbReference type="KEGG" id="som:SOMG_03498"/>
<organism evidence="10 11">
    <name type="scientific">Schizosaccharomyces osmophilus</name>
    <dbReference type="NCBI Taxonomy" id="2545709"/>
    <lineage>
        <taxon>Eukaryota</taxon>
        <taxon>Fungi</taxon>
        <taxon>Dikarya</taxon>
        <taxon>Ascomycota</taxon>
        <taxon>Taphrinomycotina</taxon>
        <taxon>Schizosaccharomycetes</taxon>
        <taxon>Schizosaccharomycetales</taxon>
        <taxon>Schizosaccharomycetaceae</taxon>
        <taxon>Schizosaccharomyces</taxon>
    </lineage>
</organism>
<evidence type="ECO:0000313" key="11">
    <source>
        <dbReference type="Proteomes" id="UP001212411"/>
    </source>
</evidence>
<feature type="transmembrane region" description="Helical" evidence="9">
    <location>
        <begin position="266"/>
        <end position="285"/>
    </location>
</feature>
<dbReference type="AlphaFoldDB" id="A0AAE9WC12"/>
<comment type="similarity">
    <text evidence="3">Belongs to the PIGU family.</text>
</comment>
<dbReference type="GO" id="GO:0042765">
    <property type="term" value="C:GPI-anchor transamidase complex"/>
    <property type="evidence" value="ECO:0007669"/>
    <property type="project" value="InterPro"/>
</dbReference>
<dbReference type="GO" id="GO:0006506">
    <property type="term" value="P:GPI anchor biosynthetic process"/>
    <property type="evidence" value="ECO:0007669"/>
    <property type="project" value="UniProtKB-KW"/>
</dbReference>
<dbReference type="InterPro" id="IPR009600">
    <property type="entry name" value="PIG-U"/>
</dbReference>
<dbReference type="RefSeq" id="XP_056037303.1">
    <property type="nucleotide sequence ID" value="XM_056182288.1"/>
</dbReference>
<evidence type="ECO:0000313" key="10">
    <source>
        <dbReference type="EMBL" id="WBW73060.1"/>
    </source>
</evidence>